<evidence type="ECO:0000313" key="3">
    <source>
        <dbReference type="RefSeq" id="XP_033813635.1"/>
    </source>
</evidence>
<organism evidence="2 3">
    <name type="scientific">Geotrypetes seraphini</name>
    <name type="common">Gaboon caecilian</name>
    <name type="synonym">Caecilia seraphini</name>
    <dbReference type="NCBI Taxonomy" id="260995"/>
    <lineage>
        <taxon>Eukaryota</taxon>
        <taxon>Metazoa</taxon>
        <taxon>Chordata</taxon>
        <taxon>Craniata</taxon>
        <taxon>Vertebrata</taxon>
        <taxon>Euteleostomi</taxon>
        <taxon>Amphibia</taxon>
        <taxon>Gymnophiona</taxon>
        <taxon>Geotrypetes</taxon>
    </lineage>
</organism>
<feature type="region of interest" description="Disordered" evidence="1">
    <location>
        <begin position="132"/>
        <end position="151"/>
    </location>
</feature>
<dbReference type="InterPro" id="IPR036514">
    <property type="entry name" value="SGNH_hydro_sf"/>
</dbReference>
<dbReference type="AlphaFoldDB" id="A0A6P8S5R4"/>
<accession>A0A6P8S5R4</accession>
<dbReference type="KEGG" id="gsh:117366400"/>
<proteinExistence type="predicted"/>
<feature type="region of interest" description="Disordered" evidence="1">
    <location>
        <begin position="53"/>
        <end position="98"/>
    </location>
</feature>
<feature type="compositionally biased region" description="Polar residues" evidence="1">
    <location>
        <begin position="137"/>
        <end position="151"/>
    </location>
</feature>
<evidence type="ECO:0000256" key="1">
    <source>
        <dbReference type="SAM" id="MobiDB-lite"/>
    </source>
</evidence>
<keyword evidence="2" id="KW-1185">Reference proteome</keyword>
<dbReference type="InParanoid" id="A0A6P8S5R4"/>
<feature type="compositionally biased region" description="Basic residues" evidence="1">
    <location>
        <begin position="85"/>
        <end position="95"/>
    </location>
</feature>
<protein>
    <submittedName>
        <fullName evidence="3">Fibroin heavy chain-like</fullName>
    </submittedName>
</protein>
<dbReference type="Proteomes" id="UP000515159">
    <property type="component" value="Chromosome 1"/>
</dbReference>
<evidence type="ECO:0000313" key="2">
    <source>
        <dbReference type="Proteomes" id="UP000515159"/>
    </source>
</evidence>
<dbReference type="SUPFAM" id="SSF52266">
    <property type="entry name" value="SGNH hydrolase"/>
    <property type="match status" value="1"/>
</dbReference>
<name>A0A6P8S5R4_GEOSA</name>
<feature type="compositionally biased region" description="Low complexity" evidence="1">
    <location>
        <begin position="59"/>
        <end position="68"/>
    </location>
</feature>
<reference evidence="3" key="1">
    <citation type="submission" date="2025-08" db="UniProtKB">
        <authorList>
            <consortium name="RefSeq"/>
        </authorList>
    </citation>
    <scope>IDENTIFICATION</scope>
</reference>
<dbReference type="CDD" id="cd00229">
    <property type="entry name" value="SGNH_hydrolase"/>
    <property type="match status" value="1"/>
</dbReference>
<dbReference type="RefSeq" id="XP_033813635.1">
    <property type="nucleotide sequence ID" value="XM_033957744.1"/>
</dbReference>
<feature type="region of interest" description="Disordered" evidence="1">
    <location>
        <begin position="1"/>
        <end position="41"/>
    </location>
</feature>
<gene>
    <name evidence="3" type="primary">LOC117366400</name>
</gene>
<dbReference type="GeneID" id="117366400"/>
<sequence>MAGADGAAEISLLAGDSLSDEEQVGVGGGGERGRPTRRSKTAALSALVVTGAGLGEVGGRAARPGAGPTVPMPERGRGRSAAGRPRGRGVGKSARRPSSLPVLAGRLHAPQIPHTSVLGPSVGREREVASDAGGSQYGMQTPFASAPGTSAGSEREMASVVGGNGTGGVGAASDRLMGPFGAGPSWGLNPWGSGWGIPPWMMGGPPAGSSLPWGSVQGVGRHPRQSQGWADGIWSHEGLGVRESGGVSVAAPLSGFSLQVPIASVDSHSSQRLECARAVPGESPGVMAQHGSGVAVAGDAREPSAERAVAADGAVDPLAGVRDPPLHAAVSRACSVWIVGHSFIHRAGERALIRPGGRHLGLEHRGVRVSWWGQRGMRWHQLLPLMARQRSNPRRPDLLLVHLGGNDVDVMTVKQLIDRIKDDLRCVLDWFPHLRLVWSDIIPRLRRLESRRWTRGLIKINRQVAKWVVGMGGLQIQHSWVDFTCEGLYARDRVHLSAVGCDLLLDDFATCCESHLVATDV</sequence>
<dbReference type="Gene3D" id="3.40.50.1110">
    <property type="entry name" value="SGNH hydrolase"/>
    <property type="match status" value="1"/>
</dbReference>
<dbReference type="OrthoDB" id="9909727at2759"/>